<dbReference type="RefSeq" id="WP_262169716.1">
    <property type="nucleotide sequence ID" value="NZ_CP104965.1"/>
</dbReference>
<proteinExistence type="predicted"/>
<name>A0ABY6CED0_9HYPH</name>
<sequence>MTTPEFRARLRALILDAADSAAEPIAFVDELLAEAIAANVVAGDRISTAAMLRKFADQMMEPA</sequence>
<dbReference type="EMBL" id="CP104965">
    <property type="protein sequence ID" value="UXN70591.1"/>
    <property type="molecule type" value="Genomic_DNA"/>
</dbReference>
<dbReference type="Proteomes" id="UP001061862">
    <property type="component" value="Chromosome"/>
</dbReference>
<protein>
    <submittedName>
        <fullName evidence="1">Uncharacterized protein</fullName>
    </submittedName>
</protein>
<gene>
    <name evidence="1" type="ORF">N8A98_05195</name>
</gene>
<reference evidence="1 2" key="1">
    <citation type="submission" date="2022-09" db="EMBL/GenBank/DDBJ databases">
        <title>Interaction between co-microsymbionts with complementary sets of symbiotic genes in legume-rhizobium systems.</title>
        <authorList>
            <person name="Safronova V."/>
            <person name="Sazanova A."/>
            <person name="Afonin A."/>
            <person name="Chirak E."/>
        </authorList>
    </citation>
    <scope>NUCLEOTIDE SEQUENCE [LARGE SCALE GENOMIC DNA]</scope>
    <source>
        <strain evidence="1 2">A18/4-1</strain>
    </source>
</reference>
<evidence type="ECO:0000313" key="1">
    <source>
        <dbReference type="EMBL" id="UXN70591.1"/>
    </source>
</evidence>
<accession>A0ABY6CED0</accession>
<evidence type="ECO:0000313" key="2">
    <source>
        <dbReference type="Proteomes" id="UP001061862"/>
    </source>
</evidence>
<organism evidence="1 2">
    <name type="scientific">Devosia neptuniae</name>
    <dbReference type="NCBI Taxonomy" id="191302"/>
    <lineage>
        <taxon>Bacteria</taxon>
        <taxon>Pseudomonadati</taxon>
        <taxon>Pseudomonadota</taxon>
        <taxon>Alphaproteobacteria</taxon>
        <taxon>Hyphomicrobiales</taxon>
        <taxon>Devosiaceae</taxon>
        <taxon>Devosia</taxon>
    </lineage>
</organism>
<keyword evidence="2" id="KW-1185">Reference proteome</keyword>